<evidence type="ECO:0000313" key="2">
    <source>
        <dbReference type="EMBL" id="MBE9608998.1"/>
    </source>
</evidence>
<accession>A0A8J7K843</accession>
<dbReference type="Gene3D" id="1.10.10.60">
    <property type="entry name" value="Homeodomain-like"/>
    <property type="match status" value="1"/>
</dbReference>
<organism evidence="2 3">
    <name type="scientific">Chitinilyticum piscinae</name>
    <dbReference type="NCBI Taxonomy" id="2866724"/>
    <lineage>
        <taxon>Bacteria</taxon>
        <taxon>Pseudomonadati</taxon>
        <taxon>Pseudomonadota</taxon>
        <taxon>Betaproteobacteria</taxon>
        <taxon>Neisseriales</taxon>
        <taxon>Chitinibacteraceae</taxon>
        <taxon>Chitinilyticum</taxon>
    </lineage>
</organism>
<comment type="caution">
    <text evidence="2">The sequence shown here is derived from an EMBL/GenBank/DDBJ whole genome shotgun (WGS) entry which is preliminary data.</text>
</comment>
<dbReference type="RefSeq" id="WP_194115522.1">
    <property type="nucleotide sequence ID" value="NZ_JADFUA010000003.1"/>
</dbReference>
<dbReference type="PROSITE" id="PS01124">
    <property type="entry name" value="HTH_ARAC_FAMILY_2"/>
    <property type="match status" value="1"/>
</dbReference>
<keyword evidence="3" id="KW-1185">Reference proteome</keyword>
<proteinExistence type="predicted"/>
<name>A0A8J7K843_9NEIS</name>
<sequence>MPAPRSLLHVPDPALAGCIVAAIERDTRGCALSDAARCNFYPASPLVMLTWVFHGSLHLLTGDGEREPFQPGPALPAITLTGPQRRPLVSWSPGDIHAFSVGLYPEVLAHWLGEPLDGYMDRTVALDEMPLPALQSACTAVQACGGAAPFDVLQQVFTGLYREEGGAAAPVPLLGDWLRSMATRAAHSGSGRGLRQLQRRIRDWTGQSQRDLALFERVEAAFHLREALADQGEGGLAAVAAEAGFADQSHMGRAVRRVTGLSPARFSERLATDEAFWYYRLVADFRRPAR</sequence>
<dbReference type="InterPro" id="IPR018060">
    <property type="entry name" value="HTH_AraC"/>
</dbReference>
<dbReference type="EMBL" id="JADFUA010000003">
    <property type="protein sequence ID" value="MBE9608998.1"/>
    <property type="molecule type" value="Genomic_DNA"/>
</dbReference>
<dbReference type="AlphaFoldDB" id="A0A8J7K843"/>
<evidence type="ECO:0000259" key="1">
    <source>
        <dbReference type="PROSITE" id="PS01124"/>
    </source>
</evidence>
<dbReference type="Pfam" id="PF12833">
    <property type="entry name" value="HTH_18"/>
    <property type="match status" value="1"/>
</dbReference>
<feature type="domain" description="HTH araC/xylS-type" evidence="1">
    <location>
        <begin position="195"/>
        <end position="269"/>
    </location>
</feature>
<protein>
    <submittedName>
        <fullName evidence="2">Helix-turn-helix domain-containing protein</fullName>
    </submittedName>
</protein>
<dbReference type="GO" id="GO:0043565">
    <property type="term" value="F:sequence-specific DNA binding"/>
    <property type="evidence" value="ECO:0007669"/>
    <property type="project" value="InterPro"/>
</dbReference>
<gene>
    <name evidence="2" type="ORF">INR99_06535</name>
</gene>
<reference evidence="2 3" key="1">
    <citation type="submission" date="2020-10" db="EMBL/GenBank/DDBJ databases">
        <title>The genome sequence of Chitinilyticum litopenaei 4Y14.</title>
        <authorList>
            <person name="Liu Y."/>
        </authorList>
    </citation>
    <scope>NUCLEOTIDE SEQUENCE [LARGE SCALE GENOMIC DNA]</scope>
    <source>
        <strain evidence="2 3">4Y14</strain>
    </source>
</reference>
<dbReference type="Proteomes" id="UP000604481">
    <property type="component" value="Unassembled WGS sequence"/>
</dbReference>
<dbReference type="SMART" id="SM00342">
    <property type="entry name" value="HTH_ARAC"/>
    <property type="match status" value="1"/>
</dbReference>
<evidence type="ECO:0000313" key="3">
    <source>
        <dbReference type="Proteomes" id="UP000604481"/>
    </source>
</evidence>
<dbReference type="GO" id="GO:0003700">
    <property type="term" value="F:DNA-binding transcription factor activity"/>
    <property type="evidence" value="ECO:0007669"/>
    <property type="project" value="InterPro"/>
</dbReference>